<proteinExistence type="predicted"/>
<dbReference type="GO" id="GO:0006270">
    <property type="term" value="P:DNA replication initiation"/>
    <property type="evidence" value="ECO:0007669"/>
    <property type="project" value="TreeGrafter"/>
</dbReference>
<keyword evidence="1" id="KW-0677">Repeat</keyword>
<evidence type="ECO:0000313" key="3">
    <source>
        <dbReference type="EMBL" id="CAG9762704.1"/>
    </source>
</evidence>
<accession>A0A9N9MHZ3</accession>
<dbReference type="SUPFAM" id="SSF52113">
    <property type="entry name" value="BRCT domain"/>
    <property type="match status" value="2"/>
</dbReference>
<dbReference type="Gene3D" id="3.40.50.10190">
    <property type="entry name" value="BRCT domain"/>
    <property type="match status" value="3"/>
</dbReference>
<name>A0A9N9MHZ3_9CUCU</name>
<dbReference type="SMART" id="SM00292">
    <property type="entry name" value="BRCT"/>
    <property type="match status" value="2"/>
</dbReference>
<sequence length="491" mass="56375">MANIRVTFVLPNNARDESEASHVMKQAYNSCKNFVNEIFWAKETDLNSRDLSKGDYLVFEEFSNKDYTQYTERKCVVISPLAISVCLVEGKQIPKFNWPILSVALYGCEVTCTQLPKNLKESIKEKVQLMGGSYSGDLTNSVTHLICGSSNSEKYRLAVEKGVLLMLPTWIDYMFELSQKNNVNCHNKKILDEYKCPPFYGLSICATGLTSGPQKTRLSEVIKTNGGSFTGTLILSKTDVLICYGTTSSTSEKYKSARRVPSIWCVTPNWIDDSVEKEKSIYNREKVDLELREIITMCNNRLIFEQLNKIIDDCALHLSDEETRFKLQLEYDKELLGKNLKQEERIAHMPSQISNLKRLQNEIQTQTALIERTLQDVEQVLIDVEQKIPPQCTCQRKPTNKEETYLLIEDISAKLINRQQQIEEAQACDELLAQINPDVESIAQIMIRSLQNLESIELKIGKMKEKLNEVEFYKQACYHKYKKVGRKLTKF</sequence>
<dbReference type="OrthoDB" id="251770at2759"/>
<feature type="domain" description="BRCT" evidence="2">
    <location>
        <begin position="120"/>
        <end position="171"/>
    </location>
</feature>
<dbReference type="Pfam" id="PF12738">
    <property type="entry name" value="PTCB-BRCT"/>
    <property type="match status" value="2"/>
</dbReference>
<dbReference type="InterPro" id="IPR001357">
    <property type="entry name" value="BRCT_dom"/>
</dbReference>
<evidence type="ECO:0000259" key="2">
    <source>
        <dbReference type="PROSITE" id="PS50172"/>
    </source>
</evidence>
<dbReference type="EMBL" id="OU892288">
    <property type="protein sequence ID" value="CAG9762704.1"/>
    <property type="molecule type" value="Genomic_DNA"/>
</dbReference>
<dbReference type="PROSITE" id="PS50172">
    <property type="entry name" value="BRCT"/>
    <property type="match status" value="2"/>
</dbReference>
<reference evidence="3" key="1">
    <citation type="submission" date="2022-01" db="EMBL/GenBank/DDBJ databases">
        <authorList>
            <person name="King R."/>
        </authorList>
    </citation>
    <scope>NUCLEOTIDE SEQUENCE</scope>
</reference>
<dbReference type="PANTHER" id="PTHR13561:SF20">
    <property type="entry name" value="DNA TOPOISOMERASE 2-BINDING PROTEIN 1"/>
    <property type="match status" value="1"/>
</dbReference>
<dbReference type="Proteomes" id="UP001152799">
    <property type="component" value="Chromosome 12"/>
</dbReference>
<dbReference type="InterPro" id="IPR059215">
    <property type="entry name" value="BRCT2_TopBP1-like"/>
</dbReference>
<evidence type="ECO:0000256" key="1">
    <source>
        <dbReference type="ARBA" id="ARBA00022737"/>
    </source>
</evidence>
<keyword evidence="4" id="KW-1185">Reference proteome</keyword>
<feature type="domain" description="BRCT" evidence="2">
    <location>
        <begin position="194"/>
        <end position="288"/>
    </location>
</feature>
<gene>
    <name evidence="3" type="ORF">CEUTPL_LOCUS3379</name>
</gene>
<dbReference type="FunFam" id="3.40.50.10190:FF:000020">
    <property type="entry name" value="DNA topoisomerase II binding protein 1"/>
    <property type="match status" value="1"/>
</dbReference>
<dbReference type="AlphaFoldDB" id="A0A9N9MHZ3"/>
<organism evidence="3 4">
    <name type="scientific">Ceutorhynchus assimilis</name>
    <name type="common">cabbage seed weevil</name>
    <dbReference type="NCBI Taxonomy" id="467358"/>
    <lineage>
        <taxon>Eukaryota</taxon>
        <taxon>Metazoa</taxon>
        <taxon>Ecdysozoa</taxon>
        <taxon>Arthropoda</taxon>
        <taxon>Hexapoda</taxon>
        <taxon>Insecta</taxon>
        <taxon>Pterygota</taxon>
        <taxon>Neoptera</taxon>
        <taxon>Endopterygota</taxon>
        <taxon>Coleoptera</taxon>
        <taxon>Polyphaga</taxon>
        <taxon>Cucujiformia</taxon>
        <taxon>Curculionidae</taxon>
        <taxon>Ceutorhynchinae</taxon>
        <taxon>Ceutorhynchus</taxon>
    </lineage>
</organism>
<dbReference type="GO" id="GO:0007095">
    <property type="term" value="P:mitotic G2 DNA damage checkpoint signaling"/>
    <property type="evidence" value="ECO:0007669"/>
    <property type="project" value="TreeGrafter"/>
</dbReference>
<dbReference type="PANTHER" id="PTHR13561">
    <property type="entry name" value="DNA REPLICATION REGULATOR DPB11-RELATED"/>
    <property type="match status" value="1"/>
</dbReference>
<protein>
    <recommendedName>
        <fullName evidence="2">BRCT domain-containing protein</fullName>
    </recommendedName>
</protein>
<dbReference type="GO" id="GO:0033314">
    <property type="term" value="P:mitotic DNA replication checkpoint signaling"/>
    <property type="evidence" value="ECO:0007669"/>
    <property type="project" value="TreeGrafter"/>
</dbReference>
<evidence type="ECO:0000313" key="4">
    <source>
        <dbReference type="Proteomes" id="UP001152799"/>
    </source>
</evidence>
<dbReference type="CDD" id="cd17731">
    <property type="entry name" value="BRCT_TopBP1_rpt2_like"/>
    <property type="match status" value="1"/>
</dbReference>
<dbReference type="InterPro" id="IPR036420">
    <property type="entry name" value="BRCT_dom_sf"/>
</dbReference>